<dbReference type="EMBL" id="JACHNY010000002">
    <property type="protein sequence ID" value="MBB4617180.1"/>
    <property type="molecule type" value="Genomic_DNA"/>
</dbReference>
<keyword evidence="4 6" id="KW-0472">Membrane</keyword>
<dbReference type="PANTHER" id="PTHR30520:SF2">
    <property type="entry name" value="INNER MEMBRANE PROTEIN YFDC"/>
    <property type="match status" value="1"/>
</dbReference>
<keyword evidence="8" id="KW-1185">Reference proteome</keyword>
<keyword evidence="3 6" id="KW-1133">Transmembrane helix</keyword>
<keyword evidence="2 6" id="KW-0812">Transmembrane</keyword>
<name>A0A7W7EZ98_9SPHN</name>
<proteinExistence type="predicted"/>
<feature type="transmembrane region" description="Helical" evidence="6">
    <location>
        <begin position="199"/>
        <end position="221"/>
    </location>
</feature>
<dbReference type="InterPro" id="IPR000292">
    <property type="entry name" value="For/NO2_transpt"/>
</dbReference>
<dbReference type="PANTHER" id="PTHR30520">
    <property type="entry name" value="FORMATE TRANSPORTER-RELATED"/>
    <property type="match status" value="1"/>
</dbReference>
<evidence type="ECO:0000313" key="8">
    <source>
        <dbReference type="Proteomes" id="UP000574769"/>
    </source>
</evidence>
<comment type="caution">
    <text evidence="7">The sequence shown here is derived from an EMBL/GenBank/DDBJ whole genome shotgun (WGS) entry which is preliminary data.</text>
</comment>
<accession>A0A7W7EZ98</accession>
<evidence type="ECO:0000256" key="3">
    <source>
        <dbReference type="ARBA" id="ARBA00022989"/>
    </source>
</evidence>
<dbReference type="GO" id="GO:0005886">
    <property type="term" value="C:plasma membrane"/>
    <property type="evidence" value="ECO:0007669"/>
    <property type="project" value="TreeGrafter"/>
</dbReference>
<evidence type="ECO:0000256" key="4">
    <source>
        <dbReference type="ARBA" id="ARBA00023136"/>
    </source>
</evidence>
<evidence type="ECO:0000256" key="2">
    <source>
        <dbReference type="ARBA" id="ARBA00022692"/>
    </source>
</evidence>
<feature type="transmembrane region" description="Helical" evidence="6">
    <location>
        <begin position="125"/>
        <end position="147"/>
    </location>
</feature>
<dbReference type="Gene3D" id="1.20.1080.10">
    <property type="entry name" value="Glycerol uptake facilitator protein"/>
    <property type="match status" value="1"/>
</dbReference>
<feature type="transmembrane region" description="Helical" evidence="6">
    <location>
        <begin position="175"/>
        <end position="192"/>
    </location>
</feature>
<dbReference type="GO" id="GO:0015499">
    <property type="term" value="F:formate transmembrane transporter activity"/>
    <property type="evidence" value="ECO:0007669"/>
    <property type="project" value="TreeGrafter"/>
</dbReference>
<dbReference type="AlphaFoldDB" id="A0A7W7EZ98"/>
<dbReference type="Proteomes" id="UP000574769">
    <property type="component" value="Unassembled WGS sequence"/>
</dbReference>
<protein>
    <submittedName>
        <fullName evidence="7">Formate/nitrite transporter FocA (FNT family)</fullName>
    </submittedName>
</protein>
<reference evidence="7 8" key="1">
    <citation type="submission" date="2020-08" db="EMBL/GenBank/DDBJ databases">
        <title>Genomic Encyclopedia of Type Strains, Phase IV (KMG-IV): sequencing the most valuable type-strain genomes for metagenomic binning, comparative biology and taxonomic classification.</title>
        <authorList>
            <person name="Goeker M."/>
        </authorList>
    </citation>
    <scope>NUCLEOTIDE SEQUENCE [LARGE SCALE GENOMIC DNA]</scope>
    <source>
        <strain evidence="7 8">DSM 15867</strain>
    </source>
</reference>
<evidence type="ECO:0000256" key="5">
    <source>
        <dbReference type="SAM" id="MobiDB-lite"/>
    </source>
</evidence>
<evidence type="ECO:0000256" key="1">
    <source>
        <dbReference type="ARBA" id="ARBA00004141"/>
    </source>
</evidence>
<evidence type="ECO:0000256" key="6">
    <source>
        <dbReference type="SAM" id="Phobius"/>
    </source>
</evidence>
<feature type="transmembrane region" description="Helical" evidence="6">
    <location>
        <begin position="47"/>
        <end position="68"/>
    </location>
</feature>
<comment type="subcellular location">
    <subcellularLocation>
        <location evidence="1">Membrane</location>
        <topology evidence="1">Multi-pass membrane protein</topology>
    </subcellularLocation>
</comment>
<organism evidence="7 8">
    <name type="scientific">Sphingomonas abaci</name>
    <dbReference type="NCBI Taxonomy" id="237611"/>
    <lineage>
        <taxon>Bacteria</taxon>
        <taxon>Pseudomonadati</taxon>
        <taxon>Pseudomonadota</taxon>
        <taxon>Alphaproteobacteria</taxon>
        <taxon>Sphingomonadales</taxon>
        <taxon>Sphingomonadaceae</taxon>
        <taxon>Sphingomonas</taxon>
    </lineage>
</organism>
<dbReference type="RefSeq" id="WP_184112762.1">
    <property type="nucleotide sequence ID" value="NZ_JACHNY010000002.1"/>
</dbReference>
<feature type="region of interest" description="Disordered" evidence="5">
    <location>
        <begin position="1"/>
        <end position="23"/>
    </location>
</feature>
<feature type="transmembrane region" description="Helical" evidence="6">
    <location>
        <begin position="241"/>
        <end position="266"/>
    </location>
</feature>
<evidence type="ECO:0000313" key="7">
    <source>
        <dbReference type="EMBL" id="MBB4617180.1"/>
    </source>
</evidence>
<dbReference type="InterPro" id="IPR023271">
    <property type="entry name" value="Aquaporin-like"/>
</dbReference>
<feature type="compositionally biased region" description="Basic and acidic residues" evidence="5">
    <location>
        <begin position="1"/>
        <end position="21"/>
    </location>
</feature>
<gene>
    <name evidence="7" type="ORF">GGQ96_001300</name>
</gene>
<sequence>MADTRTTQERNEERQEADERSAPSARVVYGAVIEQGEDELERPSSSLFWAAFAAGLMIMASLWVSGALRHYLPDAPWADAVVHLGYPFGFLIVILGRLQLFTEHTAVAVLPVLRKPSRRGLGALGRLWGIVLIGNMLGAAAAAGLAVHGHVQSMETLEAMVAVSRTLLERSPLETLMQAIPAGLLIASIAWIRSATEGSGFWIVFAVTYAISISGFAHVIAGATEAFLLLWHGDASVGWVAFGFIGPALLGNIIGGTGLFALLAHAQVKEEVPTR</sequence>
<dbReference type="Pfam" id="PF01226">
    <property type="entry name" value="Form_Nir_trans"/>
    <property type="match status" value="1"/>
</dbReference>
<feature type="transmembrane region" description="Helical" evidence="6">
    <location>
        <begin position="88"/>
        <end position="113"/>
    </location>
</feature>